<dbReference type="PANTHER" id="PTHR43142:SF1">
    <property type="entry name" value="CARBOXYLIC ESTER HYDROLASE"/>
    <property type="match status" value="1"/>
</dbReference>
<evidence type="ECO:0000256" key="4">
    <source>
        <dbReference type="ARBA" id="ARBA00023180"/>
    </source>
</evidence>
<sequence length="565" mass="63626">MQRQTCVFLVSVLAISANEEWLQVNTPQGPVRGLKQIDEEVYAFYNIPYATAPVGVDKFKAPLPPPTWKKPFEALDRNIVCPQNKIVIEMLLENLKMQENCLVANVFVPDTLEKNLSVLVYVHGGAFLIGYGNMNKGTQLMKSKDIIMVTFNYRLSVHGFLCLGTEGAPGNAGIKDQVALLRWVQENIASYGGNPNDVTLAGSSAGSAAVDLIMLSKLARGLFHRVIPESGGSLAAFAVQRNPLETAKNHAKRLNFRKTDDVYALDLFYRTASLELLTSLTLFDETDSTFVFSPCVERITGTEAFLIDSPLRILKKGNYVKVPILYGFSSMEGLLRIDMFDIWKDMMNKKFSDFLPADLGFKSDTEKEQVAQTVKNFYFGKEPVQRETIFGYIDFFSDVLFTYPMLRAVKLHAEAGHHEVYLYEYTFSDNGSTTDSHSIKRSAEHGAQSMAWLDNMNGKSESFSTPEYRNMRAIVREIWHSFIVSGKPVPEDSILPEWPAAGAGRAPYLSLDLNVQLHNMYVEESTKFWDGIYQKYYRDASPPPAPNNDIPKPYAYNNSLEFFSY</sequence>
<name>A0A9P0IAL8_SPOLI</name>
<dbReference type="Gene3D" id="3.40.50.1820">
    <property type="entry name" value="alpha/beta hydrolase"/>
    <property type="match status" value="1"/>
</dbReference>
<keyword evidence="8" id="KW-1185">Reference proteome</keyword>
<dbReference type="AlphaFoldDB" id="A0A9P0IAL8"/>
<dbReference type="EMBL" id="LR824534">
    <property type="protein sequence ID" value="CAH1643302.1"/>
    <property type="molecule type" value="Genomic_DNA"/>
</dbReference>
<organism evidence="7 8">
    <name type="scientific">Spodoptera littoralis</name>
    <name type="common">Egyptian cotton leafworm</name>
    <dbReference type="NCBI Taxonomy" id="7109"/>
    <lineage>
        <taxon>Eukaryota</taxon>
        <taxon>Metazoa</taxon>
        <taxon>Ecdysozoa</taxon>
        <taxon>Arthropoda</taxon>
        <taxon>Hexapoda</taxon>
        <taxon>Insecta</taxon>
        <taxon>Pterygota</taxon>
        <taxon>Neoptera</taxon>
        <taxon>Endopterygota</taxon>
        <taxon>Lepidoptera</taxon>
        <taxon>Glossata</taxon>
        <taxon>Ditrysia</taxon>
        <taxon>Noctuoidea</taxon>
        <taxon>Noctuidae</taxon>
        <taxon>Amphipyrinae</taxon>
        <taxon>Spodoptera</taxon>
    </lineage>
</organism>
<evidence type="ECO:0000256" key="3">
    <source>
        <dbReference type="ARBA" id="ARBA00022801"/>
    </source>
</evidence>
<reference evidence="7" key="1">
    <citation type="submission" date="2022-02" db="EMBL/GenBank/DDBJ databases">
        <authorList>
            <person name="King R."/>
        </authorList>
    </citation>
    <scope>NUCLEOTIDE SEQUENCE</scope>
</reference>
<proteinExistence type="inferred from homology"/>
<keyword evidence="4" id="KW-0325">Glycoprotein</keyword>
<protein>
    <recommendedName>
        <fullName evidence="6">Carboxylesterase type B domain-containing protein</fullName>
    </recommendedName>
</protein>
<gene>
    <name evidence="7" type="ORF">SPLIT_LOCUS8657</name>
</gene>
<evidence type="ECO:0000256" key="5">
    <source>
        <dbReference type="SAM" id="SignalP"/>
    </source>
</evidence>
<dbReference type="InterPro" id="IPR029058">
    <property type="entry name" value="AB_hydrolase_fold"/>
</dbReference>
<evidence type="ECO:0000313" key="8">
    <source>
        <dbReference type="Proteomes" id="UP001153321"/>
    </source>
</evidence>
<comment type="similarity">
    <text evidence="1">Belongs to the type-B carboxylesterase/lipase family.</text>
</comment>
<keyword evidence="2" id="KW-0719">Serine esterase</keyword>
<dbReference type="Proteomes" id="UP001153321">
    <property type="component" value="Chromosome 3"/>
</dbReference>
<feature type="signal peptide" evidence="5">
    <location>
        <begin position="1"/>
        <end position="17"/>
    </location>
</feature>
<feature type="domain" description="Carboxylesterase type B" evidence="6">
    <location>
        <begin position="23"/>
        <end position="529"/>
    </location>
</feature>
<dbReference type="PANTHER" id="PTHR43142">
    <property type="entry name" value="CARBOXYLIC ESTER HYDROLASE"/>
    <property type="match status" value="1"/>
</dbReference>
<dbReference type="InterPro" id="IPR002018">
    <property type="entry name" value="CarbesteraseB"/>
</dbReference>
<evidence type="ECO:0000313" key="7">
    <source>
        <dbReference type="EMBL" id="CAH1643302.1"/>
    </source>
</evidence>
<dbReference type="GO" id="GO:0052689">
    <property type="term" value="F:carboxylic ester hydrolase activity"/>
    <property type="evidence" value="ECO:0007669"/>
    <property type="project" value="UniProtKB-KW"/>
</dbReference>
<evidence type="ECO:0000256" key="1">
    <source>
        <dbReference type="ARBA" id="ARBA00005964"/>
    </source>
</evidence>
<feature type="chain" id="PRO_5040180352" description="Carboxylesterase type B domain-containing protein" evidence="5">
    <location>
        <begin position="18"/>
        <end position="565"/>
    </location>
</feature>
<keyword evidence="5" id="KW-0732">Signal</keyword>
<accession>A0A9P0IAL8</accession>
<evidence type="ECO:0000256" key="2">
    <source>
        <dbReference type="ARBA" id="ARBA00022487"/>
    </source>
</evidence>
<keyword evidence="3" id="KW-0378">Hydrolase</keyword>
<dbReference type="SUPFAM" id="SSF53474">
    <property type="entry name" value="alpha/beta-Hydrolases"/>
    <property type="match status" value="1"/>
</dbReference>
<evidence type="ECO:0000259" key="6">
    <source>
        <dbReference type="Pfam" id="PF00135"/>
    </source>
</evidence>
<dbReference type="Pfam" id="PF00135">
    <property type="entry name" value="COesterase"/>
    <property type="match status" value="1"/>
</dbReference>